<reference evidence="2" key="2">
    <citation type="submission" date="2024-05" db="EMBL/GenBank/DDBJ databases">
        <title>Rhodohalobacter halophilus gen. nov., sp. nov., a moderately halophilic member of the family Balneolaceae.</title>
        <authorList>
            <person name="Xia J."/>
        </authorList>
    </citation>
    <scope>NUCLEOTIDE SEQUENCE</scope>
    <source>
        <strain evidence="2">WB101</strain>
    </source>
</reference>
<dbReference type="EMBL" id="JAKLWS010000010">
    <property type="protein sequence ID" value="MCG2588865.1"/>
    <property type="molecule type" value="Genomic_DNA"/>
</dbReference>
<dbReference type="InterPro" id="IPR011992">
    <property type="entry name" value="EF-hand-dom_pair"/>
</dbReference>
<organism evidence="2 3">
    <name type="scientific">Rhodohalobacter sulfatireducens</name>
    <dbReference type="NCBI Taxonomy" id="2911366"/>
    <lineage>
        <taxon>Bacteria</taxon>
        <taxon>Pseudomonadati</taxon>
        <taxon>Balneolota</taxon>
        <taxon>Balneolia</taxon>
        <taxon>Balneolales</taxon>
        <taxon>Balneolaceae</taxon>
        <taxon>Rhodohalobacter</taxon>
    </lineage>
</organism>
<dbReference type="PROSITE" id="PS50222">
    <property type="entry name" value="EF_HAND_2"/>
    <property type="match status" value="1"/>
</dbReference>
<protein>
    <recommendedName>
        <fullName evidence="1">EF-hand domain-containing protein</fullName>
    </recommendedName>
</protein>
<dbReference type="Gene3D" id="1.10.238.10">
    <property type="entry name" value="EF-hand"/>
    <property type="match status" value="1"/>
</dbReference>
<dbReference type="RefSeq" id="WP_237853854.1">
    <property type="nucleotide sequence ID" value="NZ_JAKLWS010000010.1"/>
</dbReference>
<evidence type="ECO:0000313" key="2">
    <source>
        <dbReference type="EMBL" id="MCG2588865.1"/>
    </source>
</evidence>
<sequence length="183" mass="21786">MWSIKEHAGKALKTSTLLFLLLTVVNVVPDTSFNEWDSNNNSKISMDEFQSHFVEYYYSDWDMNNDNHLDDEDFYRMTFKVLDSNNNDRLDFSESKWGYDYLYGDYVDYEVAVKKESDSEIDYRTFYRSIYESGYYRDFDSDSDGHLNENELAKAIYTTWDIDGNGYLSNNEFTTFNNLYLET</sequence>
<gene>
    <name evidence="2" type="ORF">L6773_09825</name>
</gene>
<comment type="caution">
    <text evidence="2">The sequence shown here is derived from an EMBL/GenBank/DDBJ whole genome shotgun (WGS) entry which is preliminary data.</text>
</comment>
<evidence type="ECO:0000259" key="1">
    <source>
        <dbReference type="PROSITE" id="PS50222"/>
    </source>
</evidence>
<accession>A0ABS9KDE0</accession>
<dbReference type="SUPFAM" id="SSF47473">
    <property type="entry name" value="EF-hand"/>
    <property type="match status" value="1"/>
</dbReference>
<reference evidence="2" key="1">
    <citation type="submission" date="2022-01" db="EMBL/GenBank/DDBJ databases">
        <authorList>
            <person name="Wang Y."/>
        </authorList>
    </citation>
    <scope>NUCLEOTIDE SEQUENCE</scope>
    <source>
        <strain evidence="2">WB101</strain>
    </source>
</reference>
<feature type="domain" description="EF-hand" evidence="1">
    <location>
        <begin position="148"/>
        <end position="183"/>
    </location>
</feature>
<evidence type="ECO:0000313" key="3">
    <source>
        <dbReference type="Proteomes" id="UP001165366"/>
    </source>
</evidence>
<keyword evidence="3" id="KW-1185">Reference proteome</keyword>
<proteinExistence type="predicted"/>
<dbReference type="InterPro" id="IPR018247">
    <property type="entry name" value="EF_Hand_1_Ca_BS"/>
</dbReference>
<dbReference type="Proteomes" id="UP001165366">
    <property type="component" value="Unassembled WGS sequence"/>
</dbReference>
<name>A0ABS9KDE0_9BACT</name>
<dbReference type="PROSITE" id="PS00018">
    <property type="entry name" value="EF_HAND_1"/>
    <property type="match status" value="1"/>
</dbReference>
<dbReference type="InterPro" id="IPR002048">
    <property type="entry name" value="EF_hand_dom"/>
</dbReference>